<dbReference type="Proteomes" id="UP000279236">
    <property type="component" value="Unassembled WGS sequence"/>
</dbReference>
<keyword evidence="6" id="KW-0560">Oxidoreductase</keyword>
<dbReference type="RefSeq" id="XP_028476682.1">
    <property type="nucleotide sequence ID" value="XM_028622789.1"/>
</dbReference>
<comment type="similarity">
    <text evidence="2">Belongs to the zinc-containing alcohol dehydrogenase family.</text>
</comment>
<dbReference type="InterPro" id="IPR013154">
    <property type="entry name" value="ADH-like_N"/>
</dbReference>
<dbReference type="Pfam" id="PF00107">
    <property type="entry name" value="ADH_zinc_N"/>
    <property type="match status" value="1"/>
</dbReference>
<dbReference type="GO" id="GO:0046872">
    <property type="term" value="F:metal ion binding"/>
    <property type="evidence" value="ECO:0007669"/>
    <property type="project" value="UniProtKB-KW"/>
</dbReference>
<gene>
    <name evidence="9" type="primary">ADH1_2</name>
    <name evidence="9" type="ORF">EHS24_007422</name>
</gene>
<evidence type="ECO:0000313" key="10">
    <source>
        <dbReference type="Proteomes" id="UP000279236"/>
    </source>
</evidence>
<dbReference type="Gene3D" id="3.40.50.720">
    <property type="entry name" value="NAD(P)-binding Rossmann-like Domain"/>
    <property type="match status" value="1"/>
</dbReference>
<keyword evidence="5" id="KW-0862">Zinc</keyword>
<evidence type="ECO:0000256" key="3">
    <source>
        <dbReference type="ARBA" id="ARBA00013190"/>
    </source>
</evidence>
<dbReference type="InterPro" id="IPR020843">
    <property type="entry name" value="ER"/>
</dbReference>
<keyword evidence="7" id="KW-0520">NAD</keyword>
<evidence type="ECO:0000256" key="1">
    <source>
        <dbReference type="ARBA" id="ARBA00001947"/>
    </source>
</evidence>
<dbReference type="FunFam" id="3.40.50.720:FF:000039">
    <property type="entry name" value="Alcohol dehydrogenase AdhP"/>
    <property type="match status" value="1"/>
</dbReference>
<organism evidence="9 10">
    <name type="scientific">Apiotrichum porosum</name>
    <dbReference type="NCBI Taxonomy" id="105984"/>
    <lineage>
        <taxon>Eukaryota</taxon>
        <taxon>Fungi</taxon>
        <taxon>Dikarya</taxon>
        <taxon>Basidiomycota</taxon>
        <taxon>Agaricomycotina</taxon>
        <taxon>Tremellomycetes</taxon>
        <taxon>Trichosporonales</taxon>
        <taxon>Trichosporonaceae</taxon>
        <taxon>Apiotrichum</taxon>
    </lineage>
</organism>
<reference evidence="9 10" key="1">
    <citation type="submission" date="2018-11" db="EMBL/GenBank/DDBJ databases">
        <title>Genome sequence of Apiotrichum porosum DSM 27194.</title>
        <authorList>
            <person name="Aliyu H."/>
            <person name="Gorte O."/>
            <person name="Ochsenreither K."/>
        </authorList>
    </citation>
    <scope>NUCLEOTIDE SEQUENCE [LARGE SCALE GENOMIC DNA]</scope>
    <source>
        <strain evidence="9 10">DSM 27194</strain>
    </source>
</reference>
<comment type="caution">
    <text evidence="9">The sequence shown here is derived from an EMBL/GenBank/DDBJ whole genome shotgun (WGS) entry which is preliminary data.</text>
</comment>
<evidence type="ECO:0000256" key="5">
    <source>
        <dbReference type="ARBA" id="ARBA00022833"/>
    </source>
</evidence>
<dbReference type="GeneID" id="39591965"/>
<comment type="cofactor">
    <cofactor evidence="1">
        <name>Zn(2+)</name>
        <dbReference type="ChEBI" id="CHEBI:29105"/>
    </cofactor>
</comment>
<evidence type="ECO:0000259" key="8">
    <source>
        <dbReference type="SMART" id="SM00829"/>
    </source>
</evidence>
<dbReference type="CDD" id="cd08297">
    <property type="entry name" value="CAD3"/>
    <property type="match status" value="1"/>
</dbReference>
<dbReference type="PANTHER" id="PTHR42940:SF3">
    <property type="entry name" value="ALCOHOL DEHYDROGENASE 1-RELATED"/>
    <property type="match status" value="1"/>
</dbReference>
<dbReference type="GO" id="GO:0004022">
    <property type="term" value="F:alcohol dehydrogenase (NAD+) activity"/>
    <property type="evidence" value="ECO:0007669"/>
    <property type="project" value="UniProtKB-EC"/>
</dbReference>
<evidence type="ECO:0000256" key="6">
    <source>
        <dbReference type="ARBA" id="ARBA00023002"/>
    </source>
</evidence>
<accession>A0A427XUC9</accession>
<evidence type="ECO:0000256" key="2">
    <source>
        <dbReference type="ARBA" id="ARBA00008072"/>
    </source>
</evidence>
<evidence type="ECO:0000313" key="9">
    <source>
        <dbReference type="EMBL" id="RSH82450.1"/>
    </source>
</evidence>
<dbReference type="AlphaFoldDB" id="A0A427XUC9"/>
<dbReference type="OrthoDB" id="1879366at2759"/>
<dbReference type="SMART" id="SM00829">
    <property type="entry name" value="PKS_ER"/>
    <property type="match status" value="1"/>
</dbReference>
<evidence type="ECO:0000256" key="7">
    <source>
        <dbReference type="ARBA" id="ARBA00023027"/>
    </source>
</evidence>
<dbReference type="STRING" id="105984.A0A427XUC9"/>
<proteinExistence type="inferred from homology"/>
<name>A0A427XUC9_9TREE</name>
<dbReference type="EMBL" id="RSCE01000005">
    <property type="protein sequence ID" value="RSH82450.1"/>
    <property type="molecule type" value="Genomic_DNA"/>
</dbReference>
<dbReference type="InterPro" id="IPR011032">
    <property type="entry name" value="GroES-like_sf"/>
</dbReference>
<dbReference type="Gene3D" id="3.90.180.10">
    <property type="entry name" value="Medium-chain alcohol dehydrogenases, catalytic domain"/>
    <property type="match status" value="1"/>
</dbReference>
<evidence type="ECO:0000256" key="4">
    <source>
        <dbReference type="ARBA" id="ARBA00022723"/>
    </source>
</evidence>
<dbReference type="Pfam" id="PF08240">
    <property type="entry name" value="ADH_N"/>
    <property type="match status" value="1"/>
</dbReference>
<sequence>MTQVGNEPIPKTQRAAVSDDPSGFKIKEIPVVQPDQLEPGRALVKVLYSGVCHTDLHVIKNEWPVHPERPCIAGHEGSGIIVAINDATSQFKVGDRVGIKWIATSCNECDFCLAGNEPLCLQAKCSGINAQGSFMQYCPAYTSQLTRIPDGLDMAEAAPILCAGVTVWKALKNSKARAGQYVCIPGAGGGLGSLALQYARYMGISTIAIDSGAEKKALCEKYGASAFIDFKEVTDIVSAVKAATPDGLGPQAAIITSPKPEAYLIAMEYIRPGGTVVAVGLPPAGAYVKADVFFTVLHNKNLVSSYVGNRLDANEALDIVAKGHVTCPIVVEPFDSLDSFYTRMAQGTLAGRGVIDLWNKRLGFRKKRNGKIRSEGGP</sequence>
<dbReference type="SUPFAM" id="SSF50129">
    <property type="entry name" value="GroES-like"/>
    <property type="match status" value="1"/>
</dbReference>
<dbReference type="PANTHER" id="PTHR42940">
    <property type="entry name" value="ALCOHOL DEHYDROGENASE 1-RELATED"/>
    <property type="match status" value="1"/>
</dbReference>
<feature type="domain" description="Enoyl reductase (ER)" evidence="8">
    <location>
        <begin position="19"/>
        <end position="355"/>
    </location>
</feature>
<dbReference type="SUPFAM" id="SSF51735">
    <property type="entry name" value="NAD(P)-binding Rossmann-fold domains"/>
    <property type="match status" value="1"/>
</dbReference>
<dbReference type="InterPro" id="IPR036291">
    <property type="entry name" value="NAD(P)-bd_dom_sf"/>
</dbReference>
<protein>
    <recommendedName>
        <fullName evidence="3">alcohol dehydrogenase</fullName>
        <ecNumber evidence="3">1.1.1.1</ecNumber>
    </recommendedName>
</protein>
<dbReference type="InterPro" id="IPR013149">
    <property type="entry name" value="ADH-like_C"/>
</dbReference>
<keyword evidence="4" id="KW-0479">Metal-binding</keyword>
<dbReference type="GO" id="GO:0005737">
    <property type="term" value="C:cytoplasm"/>
    <property type="evidence" value="ECO:0007669"/>
    <property type="project" value="TreeGrafter"/>
</dbReference>
<dbReference type="EC" id="1.1.1.1" evidence="3"/>
<keyword evidence="10" id="KW-1185">Reference proteome</keyword>